<organism evidence="2 3">
    <name type="scientific">Mycolicibacillus koreensis</name>
    <dbReference type="NCBI Taxonomy" id="1069220"/>
    <lineage>
        <taxon>Bacteria</taxon>
        <taxon>Bacillati</taxon>
        <taxon>Actinomycetota</taxon>
        <taxon>Actinomycetes</taxon>
        <taxon>Mycobacteriales</taxon>
        <taxon>Mycobacteriaceae</taxon>
        <taxon>Mycolicibacillus</taxon>
    </lineage>
</organism>
<name>A0A7I7SAD2_9MYCO</name>
<dbReference type="AlphaFoldDB" id="A0A7I7SAD2"/>
<evidence type="ECO:0000313" key="2">
    <source>
        <dbReference type="EMBL" id="OSC24882.1"/>
    </source>
</evidence>
<keyword evidence="3" id="KW-1185">Reference proteome</keyword>
<dbReference type="InterPro" id="IPR038720">
    <property type="entry name" value="YprB_RNase_H-like_dom"/>
</dbReference>
<dbReference type="EMBL" id="NCXO01000075">
    <property type="protein sequence ID" value="OSC24882.1"/>
    <property type="molecule type" value="Genomic_DNA"/>
</dbReference>
<comment type="caution">
    <text evidence="2">The sequence shown here is derived from an EMBL/GenBank/DDBJ whole genome shotgun (WGS) entry which is preliminary data.</text>
</comment>
<gene>
    <name evidence="2" type="ORF">B8W67_19380</name>
</gene>
<protein>
    <submittedName>
        <fullName evidence="2">Recombinase RecB</fullName>
    </submittedName>
</protein>
<feature type="domain" description="YprB ribonuclease H-like" evidence="1">
    <location>
        <begin position="394"/>
        <end position="564"/>
    </location>
</feature>
<accession>A0A7I7SAD2</accession>
<proteinExistence type="predicted"/>
<evidence type="ECO:0000259" key="1">
    <source>
        <dbReference type="Pfam" id="PF13482"/>
    </source>
</evidence>
<sequence length="579" mass="63421">MPRRSGPSDLPVLGSYPAQRCARRVHNEFAPGPRVALPISPEVQARIDAGRLFESAIFDEIRDSATASGGAVADLTIAATGEDWDRGTQRTLEAIGDGADVIIGGRLPEINSRSGAPDVLVRHGEGYLPVDVKNHRTLRASAKPAKPANPRPSAHVLVSALTAPDVTVPQSGYSNRATSWQKDVMQLAHYTRMLQELGFHAGPLLGGIIGTSDMTALLGCTHAITWYDLDIADVATYSRSSPTHVTKRSALQRYDHEFGFRVAVAAAARSGEEIVRPYHITECATCEWFDHCTEVAGPTDASFATETGLLTVRQWRYLYTQCGDGTALSIDELAAADPATHSAGFCEHSPTGLAPAQRLENVIRRARMTVAGVDLELDGAQTPEVPQADIEIDFDIEWDLDQRIYQWGLRIRDCHDDGTARYEPIVSFYPLDDDAEAALAEQFAARIDALCETADRLGRSLRIFHWNHPEISLTKRFPAVQRVLDGVTVDLMKWFASVFFCRTSLSIKDVAAIFGFFWDVENAGGEASQYMIDVARGDGPEAAEARRWCLRYNECDVAAQAAIRDGVRQMLAGSARPQR</sequence>
<dbReference type="RefSeq" id="WP_085305784.1">
    <property type="nucleotide sequence ID" value="NZ_AP022594.1"/>
</dbReference>
<evidence type="ECO:0000313" key="3">
    <source>
        <dbReference type="Proteomes" id="UP000193577"/>
    </source>
</evidence>
<dbReference type="Pfam" id="PF13482">
    <property type="entry name" value="RNase_H_2"/>
    <property type="match status" value="1"/>
</dbReference>
<dbReference type="OrthoDB" id="3274988at2"/>
<reference evidence="2 3" key="1">
    <citation type="submission" date="2017-04" db="EMBL/GenBank/DDBJ databases">
        <title>The new phylogeny of genus Mycobacterium.</title>
        <authorList>
            <person name="Tortoli E."/>
            <person name="Trovato A."/>
            <person name="Cirillo D.M."/>
        </authorList>
    </citation>
    <scope>NUCLEOTIDE SEQUENCE [LARGE SCALE GENOMIC DNA]</scope>
    <source>
        <strain evidence="2 3">KCTC 19819</strain>
    </source>
</reference>
<dbReference type="Proteomes" id="UP000193577">
    <property type="component" value="Unassembled WGS sequence"/>
</dbReference>